<feature type="domain" description="Reverse transcriptase" evidence="1">
    <location>
        <begin position="104"/>
        <end position="317"/>
    </location>
</feature>
<reference evidence="2" key="1">
    <citation type="submission" date="2021-04" db="EMBL/GenBank/DDBJ databases">
        <authorList>
            <consortium name="Molecular Ecology Group"/>
        </authorList>
    </citation>
    <scope>NUCLEOTIDE SEQUENCE</scope>
</reference>
<dbReference type="EMBL" id="CAJHNH020000091">
    <property type="protein sequence ID" value="CAG5115232.1"/>
    <property type="molecule type" value="Genomic_DNA"/>
</dbReference>
<evidence type="ECO:0000313" key="3">
    <source>
        <dbReference type="Proteomes" id="UP000678393"/>
    </source>
</evidence>
<dbReference type="InterPro" id="IPR000477">
    <property type="entry name" value="RT_dom"/>
</dbReference>
<evidence type="ECO:0000259" key="1">
    <source>
        <dbReference type="PROSITE" id="PS50878"/>
    </source>
</evidence>
<name>A0A8S3YIQ3_9EUPU</name>
<evidence type="ECO:0000313" key="2">
    <source>
        <dbReference type="EMBL" id="CAG5115232.1"/>
    </source>
</evidence>
<dbReference type="AlphaFoldDB" id="A0A8S3YIQ3"/>
<dbReference type="Proteomes" id="UP000678393">
    <property type="component" value="Unassembled WGS sequence"/>
</dbReference>
<organism evidence="2 3">
    <name type="scientific">Candidula unifasciata</name>
    <dbReference type="NCBI Taxonomy" id="100452"/>
    <lineage>
        <taxon>Eukaryota</taxon>
        <taxon>Metazoa</taxon>
        <taxon>Spiralia</taxon>
        <taxon>Lophotrochozoa</taxon>
        <taxon>Mollusca</taxon>
        <taxon>Gastropoda</taxon>
        <taxon>Heterobranchia</taxon>
        <taxon>Euthyneura</taxon>
        <taxon>Panpulmonata</taxon>
        <taxon>Eupulmonata</taxon>
        <taxon>Stylommatophora</taxon>
        <taxon>Helicina</taxon>
        <taxon>Helicoidea</taxon>
        <taxon>Geomitridae</taxon>
        <taxon>Candidula</taxon>
    </lineage>
</organism>
<protein>
    <recommendedName>
        <fullName evidence="1">Reverse transcriptase domain-containing protein</fullName>
    </recommendedName>
</protein>
<keyword evidence="3" id="KW-1185">Reference proteome</keyword>
<accession>A0A8S3YIQ3</accession>
<sequence length="317" mass="35684">MTVGTICRDDGVRVTTDKEKGEAFLHRFIAQTDHSDVDIRGAVRKEFAGTLKNMHYEDMIQVEDIKQILKKAKDTAPGPDGVRYGHMKALSDVDLAEMADYFNQSIKTASVPQDWVHSYLIPLPKPFKDHSKLSGFRIITLQNTFWKVLEKIVAVKLQEFLERGKLLPRGLGSFRPGKDTWANAATFAFDACEGFQNRQETIAVGLDLEDAYNRVRYDILMTALREKEVNPWLVNWVAAVLYSRRVALRLGSWTSETCTLAPGLPQGSAISPVNFNVYTSKIASLEAPGVGRILTFADDILAYRQGEEREQTARELQ</sequence>
<proteinExistence type="predicted"/>
<dbReference type="PANTHER" id="PTHR19446">
    <property type="entry name" value="REVERSE TRANSCRIPTASES"/>
    <property type="match status" value="1"/>
</dbReference>
<dbReference type="InterPro" id="IPR043502">
    <property type="entry name" value="DNA/RNA_pol_sf"/>
</dbReference>
<dbReference type="Pfam" id="PF00078">
    <property type="entry name" value="RVT_1"/>
    <property type="match status" value="1"/>
</dbReference>
<dbReference type="OrthoDB" id="6243574at2759"/>
<dbReference type="PROSITE" id="PS50878">
    <property type="entry name" value="RT_POL"/>
    <property type="match status" value="1"/>
</dbReference>
<gene>
    <name evidence="2" type="ORF">CUNI_LOCUS790</name>
</gene>
<dbReference type="SUPFAM" id="SSF56672">
    <property type="entry name" value="DNA/RNA polymerases"/>
    <property type="match status" value="1"/>
</dbReference>
<comment type="caution">
    <text evidence="2">The sequence shown here is derived from an EMBL/GenBank/DDBJ whole genome shotgun (WGS) entry which is preliminary data.</text>
</comment>